<dbReference type="Gene3D" id="1.25.40.10">
    <property type="entry name" value="Tetratricopeptide repeat domain"/>
    <property type="match status" value="1"/>
</dbReference>
<evidence type="ECO:0000313" key="8">
    <source>
        <dbReference type="Proteomes" id="UP000619761"/>
    </source>
</evidence>
<feature type="domain" description="OmpR/PhoB-type" evidence="6">
    <location>
        <begin position="12"/>
        <end position="111"/>
    </location>
</feature>
<keyword evidence="5" id="KW-0812">Transmembrane</keyword>
<organism evidence="7 8">
    <name type="scientific">Cellvibrio zantedeschiae</name>
    <dbReference type="NCBI Taxonomy" id="1237077"/>
    <lineage>
        <taxon>Bacteria</taxon>
        <taxon>Pseudomonadati</taxon>
        <taxon>Pseudomonadota</taxon>
        <taxon>Gammaproteobacteria</taxon>
        <taxon>Cellvibrionales</taxon>
        <taxon>Cellvibrionaceae</taxon>
        <taxon>Cellvibrio</taxon>
    </lineage>
</organism>
<evidence type="ECO:0000256" key="2">
    <source>
        <dbReference type="ARBA" id="ARBA00022803"/>
    </source>
</evidence>
<evidence type="ECO:0000256" key="3">
    <source>
        <dbReference type="ARBA" id="ARBA00023125"/>
    </source>
</evidence>
<name>A0ABQ3B4E8_9GAMM</name>
<evidence type="ECO:0000256" key="1">
    <source>
        <dbReference type="ARBA" id="ARBA00022737"/>
    </source>
</evidence>
<dbReference type="PROSITE" id="PS51755">
    <property type="entry name" value="OMPR_PHOB"/>
    <property type="match status" value="1"/>
</dbReference>
<dbReference type="EMBL" id="BMYZ01000001">
    <property type="protein sequence ID" value="GGY74072.1"/>
    <property type="molecule type" value="Genomic_DNA"/>
</dbReference>
<dbReference type="Pfam" id="PF00486">
    <property type="entry name" value="Trans_reg_C"/>
    <property type="match status" value="1"/>
</dbReference>
<reference evidence="8" key="1">
    <citation type="journal article" date="2019" name="Int. J. Syst. Evol. Microbiol.">
        <title>The Global Catalogue of Microorganisms (GCM) 10K type strain sequencing project: providing services to taxonomists for standard genome sequencing and annotation.</title>
        <authorList>
            <consortium name="The Broad Institute Genomics Platform"/>
            <consortium name="The Broad Institute Genome Sequencing Center for Infectious Disease"/>
            <person name="Wu L."/>
            <person name="Ma J."/>
        </authorList>
    </citation>
    <scope>NUCLEOTIDE SEQUENCE [LARGE SCALE GENOMIC DNA]</scope>
    <source>
        <strain evidence="8">KCTC 32239</strain>
    </source>
</reference>
<comment type="caution">
    <text evidence="7">The sequence shown here is derived from an EMBL/GenBank/DDBJ whole genome shotgun (WGS) entry which is preliminary data.</text>
</comment>
<dbReference type="PANTHER" id="PTHR44943">
    <property type="entry name" value="CELLULOSE SYNTHASE OPERON PROTEIN C"/>
    <property type="match status" value="1"/>
</dbReference>
<proteinExistence type="predicted"/>
<dbReference type="Pfam" id="PF13431">
    <property type="entry name" value="TPR_17"/>
    <property type="match status" value="1"/>
</dbReference>
<keyword evidence="5" id="KW-1133">Transmembrane helix</keyword>
<evidence type="ECO:0000256" key="5">
    <source>
        <dbReference type="SAM" id="Phobius"/>
    </source>
</evidence>
<keyword evidence="8" id="KW-1185">Reference proteome</keyword>
<dbReference type="InterPro" id="IPR051685">
    <property type="entry name" value="Ycf3/AcsC/BcsC/TPR_MFPF"/>
</dbReference>
<dbReference type="InterPro" id="IPR016032">
    <property type="entry name" value="Sig_transdc_resp-reg_C-effctor"/>
</dbReference>
<dbReference type="SUPFAM" id="SSF46894">
    <property type="entry name" value="C-terminal effector domain of the bipartite response regulators"/>
    <property type="match status" value="1"/>
</dbReference>
<dbReference type="InterPro" id="IPR001867">
    <property type="entry name" value="OmpR/PhoB-type_DNA-bd"/>
</dbReference>
<keyword evidence="1" id="KW-0677">Repeat</keyword>
<keyword evidence="3 4" id="KW-0238">DNA-binding</keyword>
<dbReference type="InterPro" id="IPR011990">
    <property type="entry name" value="TPR-like_helical_dom_sf"/>
</dbReference>
<evidence type="ECO:0000256" key="4">
    <source>
        <dbReference type="PROSITE-ProRule" id="PRU01091"/>
    </source>
</evidence>
<dbReference type="SUPFAM" id="SSF48452">
    <property type="entry name" value="TPR-like"/>
    <property type="match status" value="1"/>
</dbReference>
<dbReference type="SMART" id="SM00862">
    <property type="entry name" value="Trans_reg_C"/>
    <property type="match status" value="1"/>
</dbReference>
<dbReference type="RefSeq" id="WP_189417865.1">
    <property type="nucleotide sequence ID" value="NZ_BMYZ01000001.1"/>
</dbReference>
<dbReference type="Gene3D" id="1.10.10.10">
    <property type="entry name" value="Winged helix-like DNA-binding domain superfamily/Winged helix DNA-binding domain"/>
    <property type="match status" value="1"/>
</dbReference>
<evidence type="ECO:0000259" key="6">
    <source>
        <dbReference type="PROSITE" id="PS51755"/>
    </source>
</evidence>
<evidence type="ECO:0000313" key="7">
    <source>
        <dbReference type="EMBL" id="GGY74072.1"/>
    </source>
</evidence>
<dbReference type="InterPro" id="IPR036388">
    <property type="entry name" value="WH-like_DNA-bd_sf"/>
</dbReference>
<dbReference type="Proteomes" id="UP000619761">
    <property type="component" value="Unassembled WGS sequence"/>
</dbReference>
<protein>
    <recommendedName>
        <fullName evidence="6">OmpR/PhoB-type domain-containing protein</fullName>
    </recommendedName>
</protein>
<keyword evidence="5" id="KW-0472">Membrane</keyword>
<feature type="DNA-binding region" description="OmpR/PhoB-type" evidence="4">
    <location>
        <begin position="12"/>
        <end position="111"/>
    </location>
</feature>
<dbReference type="PANTHER" id="PTHR44943:SF8">
    <property type="entry name" value="TPR REPEAT-CONTAINING PROTEIN MJ0263"/>
    <property type="match status" value="1"/>
</dbReference>
<accession>A0ABQ3B4E8</accession>
<gene>
    <name evidence="7" type="ORF">GCM10011613_19260</name>
</gene>
<dbReference type="CDD" id="cd00383">
    <property type="entry name" value="trans_reg_C"/>
    <property type="match status" value="1"/>
</dbReference>
<keyword evidence="2" id="KW-0802">TPR repeat</keyword>
<sequence>MSESVSPAQAAIVCYQIGDHFVLNTHANTLARDDKVIELEDRLVLLLVYFIEHAGEILHKDVLLKTIWQGKVVNEDSVAVAVSYLRKALGDSSRAPIFIKTIQGKGYQFIGKAQPVADEPVQVVDKVIPSKKYLFLSAFVASLVFLLLVAYGIKKISSVSATSKPVVSEEWQKDYQIANKLLQQSDAESLRAAIKQFRTMLTTHGESAQVYLGIADAKTRLLNERVTLKENCVEIIDLAQKALSLEPNLSAAHKTAANMAFWCKRDQTYAEQHYLQAIKLDPNDDSALMNYAQLLLAQKRFDESLAKVEEARRLKPINYSVPNVVWIYQMQGRDDLAQRELNRILTTEPEDRYYHISAKRIYERMGDESKTFEQWLWLMRDGGFSAIDLERVQKVFRSGGLVAVNRWLVAQKVSAELGDYSPPLAWGRYALIAKDYDAALDFLEAAFEQRQPALLWADVDSAYDPVRNTPRFKKLLERIAQVETY</sequence>
<feature type="transmembrane region" description="Helical" evidence="5">
    <location>
        <begin position="133"/>
        <end position="153"/>
    </location>
</feature>